<dbReference type="PRINTS" id="PR00087">
    <property type="entry name" value="LIPOXYGENASE"/>
</dbReference>
<proteinExistence type="inferred from homology"/>
<dbReference type="EC" id="1.13.11.-" evidence="13"/>
<accession>A0A5J5B024</accession>
<evidence type="ECO:0000256" key="3">
    <source>
        <dbReference type="ARBA" id="ARBA00022614"/>
    </source>
</evidence>
<dbReference type="PROSITE" id="PS00081">
    <property type="entry name" value="LIPOXYGENASE_2"/>
    <property type="match status" value="1"/>
</dbReference>
<comment type="function">
    <text evidence="13">Plant lipoxygenase may be involved in a number of diverse aspects of plant physiology including growth and development, pest resistance, and senescence or responses to wounding.</text>
</comment>
<dbReference type="Gene3D" id="3.10.450.60">
    <property type="match status" value="1"/>
</dbReference>
<evidence type="ECO:0000256" key="7">
    <source>
        <dbReference type="ARBA" id="ARBA00022832"/>
    </source>
</evidence>
<keyword evidence="11 13" id="KW-0275">Fatty acid biosynthesis</keyword>
<dbReference type="GO" id="GO:0031408">
    <property type="term" value="P:oxylipin biosynthetic process"/>
    <property type="evidence" value="ECO:0007669"/>
    <property type="project" value="UniProtKB-UniRule"/>
</dbReference>
<dbReference type="EMBL" id="CM018039">
    <property type="protein sequence ID" value="KAA8536605.1"/>
    <property type="molecule type" value="Genomic_DNA"/>
</dbReference>
<evidence type="ECO:0000256" key="6">
    <source>
        <dbReference type="ARBA" id="ARBA00022767"/>
    </source>
</evidence>
<evidence type="ECO:0000259" key="15">
    <source>
        <dbReference type="PROSITE" id="PS50095"/>
    </source>
</evidence>
<reference evidence="17 18" key="1">
    <citation type="submission" date="2019-09" db="EMBL/GenBank/DDBJ databases">
        <title>A chromosome-level genome assembly of the Chinese tupelo Nyssa sinensis.</title>
        <authorList>
            <person name="Yang X."/>
            <person name="Kang M."/>
            <person name="Yang Y."/>
            <person name="Xiong H."/>
            <person name="Wang M."/>
            <person name="Zhang Z."/>
            <person name="Wang Z."/>
            <person name="Wu H."/>
            <person name="Ma T."/>
            <person name="Liu J."/>
            <person name="Xi Z."/>
        </authorList>
    </citation>
    <scope>NUCLEOTIDE SEQUENCE [LARGE SCALE GENOMIC DNA]</scope>
    <source>
        <strain evidence="17">J267</strain>
        <tissue evidence="17">Leaf</tissue>
    </source>
</reference>
<keyword evidence="7" id="KW-0276">Fatty acid metabolism</keyword>
<dbReference type="GO" id="GO:0034440">
    <property type="term" value="P:lipid oxidation"/>
    <property type="evidence" value="ECO:0007669"/>
    <property type="project" value="InterPro"/>
</dbReference>
<evidence type="ECO:0000256" key="10">
    <source>
        <dbReference type="ARBA" id="ARBA00023098"/>
    </source>
</evidence>
<dbReference type="PRINTS" id="PR00468">
    <property type="entry name" value="PLTLPOXGNASE"/>
</dbReference>
<dbReference type="InterPro" id="IPR036392">
    <property type="entry name" value="PLAT/LH2_dom_sf"/>
</dbReference>
<evidence type="ECO:0000313" key="18">
    <source>
        <dbReference type="Proteomes" id="UP000325577"/>
    </source>
</evidence>
<keyword evidence="10" id="KW-0443">Lipid metabolism</keyword>
<dbReference type="InterPro" id="IPR027433">
    <property type="entry name" value="Lipoxygenase_dom_3"/>
</dbReference>
<dbReference type="InterPro" id="IPR020834">
    <property type="entry name" value="LipOase_CS"/>
</dbReference>
<dbReference type="PROSITE" id="PS51393">
    <property type="entry name" value="LIPOXYGENASE_3"/>
    <property type="match status" value="1"/>
</dbReference>
<dbReference type="Proteomes" id="UP000325577">
    <property type="component" value="Linkage Group LG16"/>
</dbReference>
<dbReference type="InterPro" id="IPR000907">
    <property type="entry name" value="LipOase"/>
</dbReference>
<evidence type="ECO:0000256" key="2">
    <source>
        <dbReference type="ARBA" id="ARBA00022516"/>
    </source>
</evidence>
<comment type="caution">
    <text evidence="12">Lacks conserved residue(s) required for the propagation of feature annotation.</text>
</comment>
<evidence type="ECO:0000256" key="9">
    <source>
        <dbReference type="ARBA" id="ARBA00023002"/>
    </source>
</evidence>
<feature type="transmembrane region" description="Helical" evidence="14">
    <location>
        <begin position="1177"/>
        <end position="1201"/>
    </location>
</feature>
<dbReference type="UniPathway" id="UPA00382"/>
<keyword evidence="5" id="KW-0677">Repeat</keyword>
<dbReference type="Gene3D" id="4.10.372.10">
    <property type="entry name" value="Lipoxygenase-1, Domain 3"/>
    <property type="match status" value="1"/>
</dbReference>
<dbReference type="SUPFAM" id="SSF52058">
    <property type="entry name" value="L domain-like"/>
    <property type="match status" value="1"/>
</dbReference>
<keyword evidence="2 13" id="KW-0444">Lipid biosynthesis</keyword>
<dbReference type="InterPro" id="IPR055414">
    <property type="entry name" value="LRR_R13L4/SHOC2-like"/>
</dbReference>
<keyword evidence="8" id="KW-0223">Dioxygenase</keyword>
<keyword evidence="4" id="KW-0479">Metal-binding</keyword>
<dbReference type="InterPro" id="IPR001246">
    <property type="entry name" value="LipOase_plant"/>
</dbReference>
<keyword evidence="14" id="KW-0812">Transmembrane</keyword>
<feature type="domain" description="Lipoxygenase" evidence="16">
    <location>
        <begin position="659"/>
        <end position="1305"/>
    </location>
</feature>
<evidence type="ECO:0000256" key="5">
    <source>
        <dbReference type="ARBA" id="ARBA00022737"/>
    </source>
</evidence>
<keyword evidence="14" id="KW-1133">Transmembrane helix</keyword>
<comment type="pathway">
    <text evidence="13">Lipid metabolism; oxylipin biosynthesis.</text>
</comment>
<dbReference type="PANTHER" id="PTHR11771">
    <property type="entry name" value="LIPOXYGENASE"/>
    <property type="match status" value="1"/>
</dbReference>
<dbReference type="Gene3D" id="3.80.10.10">
    <property type="entry name" value="Ribonuclease Inhibitor"/>
    <property type="match status" value="2"/>
</dbReference>
<dbReference type="SUPFAM" id="SSF49723">
    <property type="entry name" value="Lipase/lipooxygenase domain (PLAT/LH2 domain)"/>
    <property type="match status" value="1"/>
</dbReference>
<dbReference type="Gene3D" id="4.10.375.10">
    <property type="entry name" value="Lipoxygenase-1, Domain 2"/>
    <property type="match status" value="1"/>
</dbReference>
<dbReference type="PROSITE" id="PS50095">
    <property type="entry name" value="PLAT"/>
    <property type="match status" value="1"/>
</dbReference>
<protein>
    <recommendedName>
        <fullName evidence="13">Lipoxygenase</fullName>
        <ecNumber evidence="13">1.13.11.-</ecNumber>
    </recommendedName>
</protein>
<dbReference type="InterPro" id="IPR032675">
    <property type="entry name" value="LRR_dom_sf"/>
</dbReference>
<gene>
    <name evidence="17" type="ORF">F0562_029083</name>
</gene>
<evidence type="ECO:0000256" key="8">
    <source>
        <dbReference type="ARBA" id="ARBA00022964"/>
    </source>
</evidence>
<feature type="domain" description="PLAT" evidence="15">
    <location>
        <begin position="528"/>
        <end position="656"/>
    </location>
</feature>
<dbReference type="Gene3D" id="1.20.245.10">
    <property type="entry name" value="Lipoxygenase-1, Domain 5"/>
    <property type="match status" value="1"/>
</dbReference>
<dbReference type="GO" id="GO:0006633">
    <property type="term" value="P:fatty acid biosynthetic process"/>
    <property type="evidence" value="ECO:0007669"/>
    <property type="project" value="UniProtKB-KW"/>
</dbReference>
<evidence type="ECO:0000256" key="13">
    <source>
        <dbReference type="RuleBase" id="RU003975"/>
    </source>
</evidence>
<evidence type="ECO:0000256" key="12">
    <source>
        <dbReference type="PROSITE-ProRule" id="PRU00152"/>
    </source>
</evidence>
<dbReference type="Gene3D" id="2.60.60.20">
    <property type="entry name" value="PLAT/LH2 domain"/>
    <property type="match status" value="1"/>
</dbReference>
<dbReference type="SMART" id="SM00308">
    <property type="entry name" value="LH2"/>
    <property type="match status" value="1"/>
</dbReference>
<dbReference type="InterPro" id="IPR003591">
    <property type="entry name" value="Leu-rich_rpt_typical-subtyp"/>
</dbReference>
<dbReference type="InterPro" id="IPR013819">
    <property type="entry name" value="LipOase_C"/>
</dbReference>
<keyword evidence="3" id="KW-0433">Leucine-rich repeat</keyword>
<dbReference type="GO" id="GO:0016702">
    <property type="term" value="F:oxidoreductase activity, acting on single donors with incorporation of molecular oxygen, incorporation of two atoms of oxygen"/>
    <property type="evidence" value="ECO:0007669"/>
    <property type="project" value="InterPro"/>
</dbReference>
<comment type="similarity">
    <text evidence="1 13">Belongs to the lipoxygenase family.</text>
</comment>
<evidence type="ECO:0000259" key="16">
    <source>
        <dbReference type="PROSITE" id="PS51393"/>
    </source>
</evidence>
<dbReference type="SUPFAM" id="SSF48484">
    <property type="entry name" value="Lipoxigenase"/>
    <property type="match status" value="1"/>
</dbReference>
<dbReference type="Pfam" id="PF01477">
    <property type="entry name" value="PLAT"/>
    <property type="match status" value="1"/>
</dbReference>
<dbReference type="Pfam" id="PF00305">
    <property type="entry name" value="Lipoxygenase"/>
    <property type="match status" value="1"/>
</dbReference>
<dbReference type="Pfam" id="PF23247">
    <property type="entry name" value="LRR_RPS2"/>
    <property type="match status" value="1"/>
</dbReference>
<keyword evidence="9" id="KW-0560">Oxidoreductase</keyword>
<dbReference type="SMART" id="SM00369">
    <property type="entry name" value="LRR_TYP"/>
    <property type="match status" value="2"/>
</dbReference>
<dbReference type="OrthoDB" id="407298at2759"/>
<dbReference type="InterPro" id="IPR001024">
    <property type="entry name" value="PLAT/LH2_dom"/>
</dbReference>
<evidence type="ECO:0000313" key="17">
    <source>
        <dbReference type="EMBL" id="KAA8536605.1"/>
    </source>
</evidence>
<keyword evidence="14" id="KW-0472">Membrane</keyword>
<name>A0A5J5B024_9ASTE</name>
<sequence>MNNKLTDLPERPICPNLRALYLQNSDDLMEIPTTFFECMPALQVLDLSYTSIKSLPQSISKLVSLREFLLKGCELLMKLPPEIGALRNLEVFDLEGTELICLPKEIGELINLTCLKVSFYGYANLCKNSQTDEIIPKTAFSKLTRLKELSIDVNPDDQWWDEEANAILDGLFWLINLKTLNLYLPTVELLKRFLQLKIYPALSHLKLTVGHHDQRIISRLPEKLEMKFKNFDKCLKYKNGKGKTIEITEALKHSSAFFLDRHWTVTNLSEFQIHEMKQLKFCLLLECNEMQTIINEANEKDNDEYGSKGDKPVLTSLEHLHILYMKNFKSILEGRIVSSSLSHLKTLAIHTCPKLTTIFTLDLIRNFVNLEELIVEDCPKIKRLISLEPPFLGSNLVLRSLKKVSLLDLPELISMFSGLEIAPVLEVMMIYNCPKLNDLSTSEVSSKNLKVIKGEREWWGELKWHNLRGSCCQPDHLVSIFVPLRWDRDLMAQLTEDPAAVTPHGVLETIISENENKKIKCEIGGCKIKVQVMLITSCDYGDKTLLGEKISLQLISAVACDPGNEYRGKIGQPAFFVTKNIYRGIDETRTTLSETFDWDEEIGVPGAFIMKNYNDTELYLETLTIEDVPGCGRIHFVCNSWVCPAILRKPDRVFFTNQTYLPSETPAALRQYREEELRKLRGDGAGMRRRRDLVYDYACYNDLGDPDKDSKYVHPVLGGSIEFPYPRRIRTSPLSTKTDPESESRPWFDIYVPRDEHFIHNGLQWRFLDGAEECIKVLLHRLDSTPQDNITNDFNTFEDVLNKELDLWRFEYGTRCLSSGNPYQKSKAIREKKLSWRTDEEFTRDILAGLDPVTMRRFEEFPPTSNLDPKVYGNQRSSISKRHIENNLDGLTLEKAIENRRLFILDLHDAFMPYLRRMNTTSTRTYATRTILFLQNDGTLKPLAIELSLPHPRGDQFGAISQVCTPAELGVQHSIWQLAKSYATVNYIGYLLISRWLNNNAVIEPFVIATNRQLSVLHPIYKLLHPHFRDIIQINAFARKLLLNADGVLEKTFSVAEFGMEMSAAAYKDWVFPEQALPVNLIKRGMAFEDSNSPHGLRLLIEDNPCVVDGLKIWLAIKAWVEDYCSFYYRSDDTVRKDSELQSWWKELREVGHGDKKDESWWPQMQTRKELMDTCTIIIWMASGLHATISFASYHYATYFAKRPTISRRFMPEPGTPEYAELESNPEKALLETINTPTQIILANFLIKVLFRQFSGEVYLGQSDTPEWTTDTELLQAFERFRKNMADIEQGIKEMNNDKKLKNKV</sequence>
<dbReference type="GO" id="GO:0046872">
    <property type="term" value="F:metal ion binding"/>
    <property type="evidence" value="ECO:0007669"/>
    <property type="project" value="UniProtKB-UniRule"/>
</dbReference>
<keyword evidence="6 13" id="KW-0925">Oxylipin biosynthesis</keyword>
<dbReference type="FunFam" id="3.10.450.60:FF:000002">
    <property type="entry name" value="Lipoxygenase"/>
    <property type="match status" value="1"/>
</dbReference>
<evidence type="ECO:0000256" key="4">
    <source>
        <dbReference type="ARBA" id="ARBA00022723"/>
    </source>
</evidence>
<evidence type="ECO:0000256" key="1">
    <source>
        <dbReference type="ARBA" id="ARBA00009419"/>
    </source>
</evidence>
<evidence type="ECO:0000256" key="14">
    <source>
        <dbReference type="SAM" id="Phobius"/>
    </source>
</evidence>
<dbReference type="InterPro" id="IPR057135">
    <property type="entry name" value="At4g27190-like_LRR"/>
</dbReference>
<dbReference type="InterPro" id="IPR036226">
    <property type="entry name" value="LipOase_C_sf"/>
</dbReference>
<keyword evidence="18" id="KW-1185">Reference proteome</keyword>
<dbReference type="Pfam" id="PF23598">
    <property type="entry name" value="LRR_14"/>
    <property type="match status" value="1"/>
</dbReference>
<evidence type="ECO:0000256" key="11">
    <source>
        <dbReference type="ARBA" id="ARBA00023160"/>
    </source>
</evidence>
<organism evidence="17 18">
    <name type="scientific">Nyssa sinensis</name>
    <dbReference type="NCBI Taxonomy" id="561372"/>
    <lineage>
        <taxon>Eukaryota</taxon>
        <taxon>Viridiplantae</taxon>
        <taxon>Streptophyta</taxon>
        <taxon>Embryophyta</taxon>
        <taxon>Tracheophyta</taxon>
        <taxon>Spermatophyta</taxon>
        <taxon>Magnoliopsida</taxon>
        <taxon>eudicotyledons</taxon>
        <taxon>Gunneridae</taxon>
        <taxon>Pentapetalae</taxon>
        <taxon>asterids</taxon>
        <taxon>Cornales</taxon>
        <taxon>Nyssaceae</taxon>
        <taxon>Nyssa</taxon>
    </lineage>
</organism>